<dbReference type="InterPro" id="IPR017926">
    <property type="entry name" value="GATASE"/>
</dbReference>
<reference evidence="2 3" key="2">
    <citation type="journal article" date="2010" name="Stand. Genomic Sci.">
        <title>Complete genome sequence of Sebaldella termitidis type strain (NCTC 11300).</title>
        <authorList>
            <person name="Harmon-Smith M."/>
            <person name="Celia L."/>
            <person name="Chertkov O."/>
            <person name="Lapidus A."/>
            <person name="Copeland A."/>
            <person name="Glavina Del Rio T."/>
            <person name="Nolan M."/>
            <person name="Lucas S."/>
            <person name="Tice H."/>
            <person name="Cheng J.F."/>
            <person name="Han C."/>
            <person name="Detter J.C."/>
            <person name="Bruce D."/>
            <person name="Goodwin L."/>
            <person name="Pitluck S."/>
            <person name="Pati A."/>
            <person name="Liolios K."/>
            <person name="Ivanova N."/>
            <person name="Mavromatis K."/>
            <person name="Mikhailova N."/>
            <person name="Chen A."/>
            <person name="Palaniappan K."/>
            <person name="Land M."/>
            <person name="Hauser L."/>
            <person name="Chang Y.J."/>
            <person name="Jeffries C.D."/>
            <person name="Brettin T."/>
            <person name="Goker M."/>
            <person name="Beck B."/>
            <person name="Bristow J."/>
            <person name="Eisen J.A."/>
            <person name="Markowitz V."/>
            <person name="Hugenholtz P."/>
            <person name="Kyrpides N.C."/>
            <person name="Klenk H.P."/>
            <person name="Chen F."/>
        </authorList>
    </citation>
    <scope>NUCLEOTIDE SEQUENCE [LARGE SCALE GENOMIC DNA]</scope>
    <source>
        <strain evidence="3">ATCC 33386 / NCTC 11300</strain>
    </source>
</reference>
<dbReference type="Pfam" id="PF00117">
    <property type="entry name" value="GATase"/>
    <property type="match status" value="1"/>
</dbReference>
<keyword evidence="3" id="KW-1185">Reference proteome</keyword>
<dbReference type="PANTHER" id="PTHR42695:SF5">
    <property type="entry name" value="GLUTAMINE AMIDOTRANSFERASE YLR126C-RELATED"/>
    <property type="match status" value="1"/>
</dbReference>
<dbReference type="PANTHER" id="PTHR42695">
    <property type="entry name" value="GLUTAMINE AMIDOTRANSFERASE YLR126C-RELATED"/>
    <property type="match status" value="1"/>
</dbReference>
<dbReference type="GO" id="GO:0005829">
    <property type="term" value="C:cytosol"/>
    <property type="evidence" value="ECO:0007669"/>
    <property type="project" value="TreeGrafter"/>
</dbReference>
<dbReference type="eggNOG" id="COG0518">
    <property type="taxonomic scope" value="Bacteria"/>
</dbReference>
<dbReference type="InterPro" id="IPR029062">
    <property type="entry name" value="Class_I_gatase-like"/>
</dbReference>
<sequence>MNIHILQHVPFEDIGAIDRWINKGNHKKFYTKLYADNPFPAIDSFDFLIILGGPMGTYEEDKYVWLIKEKEFIHQAIKAGKKILGICLGSQLLADVLGAKVYKNNKKEIGWFPVTLTPDGRDHALFAGIENSINVLHWHGDTFSLPEKSIHLLESKACTNQAFLYETHVLGLQFHFEAAPDSVTSMLENDSKDLSISLDSIQTSEEILNNLHYSGKSNEILFTLLDRFLAL</sequence>
<dbReference type="CDD" id="cd01741">
    <property type="entry name" value="GATase1_1"/>
    <property type="match status" value="1"/>
</dbReference>
<dbReference type="Proteomes" id="UP000000845">
    <property type="component" value="Chromosome"/>
</dbReference>
<dbReference type="KEGG" id="str:Sterm_2333"/>
<evidence type="ECO:0000313" key="3">
    <source>
        <dbReference type="Proteomes" id="UP000000845"/>
    </source>
</evidence>
<dbReference type="FunFam" id="3.40.50.880:FF:000033">
    <property type="entry name" value="Glutamine amidotransferase class-I"/>
    <property type="match status" value="1"/>
</dbReference>
<accession>D1AL44</accession>
<evidence type="ECO:0000259" key="1">
    <source>
        <dbReference type="Pfam" id="PF00117"/>
    </source>
</evidence>
<dbReference type="SUPFAM" id="SSF52317">
    <property type="entry name" value="Class I glutamine amidotransferase-like"/>
    <property type="match status" value="1"/>
</dbReference>
<dbReference type="AlphaFoldDB" id="D1AL44"/>
<organism evidence="2 3">
    <name type="scientific">Sebaldella termitidis (strain ATCC 33386 / NCTC 11300)</name>
    <dbReference type="NCBI Taxonomy" id="526218"/>
    <lineage>
        <taxon>Bacteria</taxon>
        <taxon>Fusobacteriati</taxon>
        <taxon>Fusobacteriota</taxon>
        <taxon>Fusobacteriia</taxon>
        <taxon>Fusobacteriales</taxon>
        <taxon>Leptotrichiaceae</taxon>
        <taxon>Sebaldella</taxon>
    </lineage>
</organism>
<dbReference type="PROSITE" id="PS51273">
    <property type="entry name" value="GATASE_TYPE_1"/>
    <property type="match status" value="1"/>
</dbReference>
<dbReference type="STRING" id="526218.Sterm_2333"/>
<feature type="domain" description="Glutamine amidotransferase" evidence="1">
    <location>
        <begin position="36"/>
        <end position="189"/>
    </location>
</feature>
<gene>
    <name evidence="2" type="ordered locus">Sterm_2333</name>
</gene>
<reference evidence="3" key="1">
    <citation type="submission" date="2009-09" db="EMBL/GenBank/DDBJ databases">
        <title>The complete chromosome of Sebaldella termitidis ATCC 33386.</title>
        <authorList>
            <consortium name="US DOE Joint Genome Institute (JGI-PGF)"/>
            <person name="Lucas S."/>
            <person name="Copeland A."/>
            <person name="Lapidus A."/>
            <person name="Glavina del Rio T."/>
            <person name="Dalin E."/>
            <person name="Tice H."/>
            <person name="Bruce D."/>
            <person name="Goodwin L."/>
            <person name="Pitluck S."/>
            <person name="Kyrpides N."/>
            <person name="Mavromatis K."/>
            <person name="Ivanova N."/>
            <person name="Mikhailova N."/>
            <person name="Sims D."/>
            <person name="Meincke L."/>
            <person name="Brettin T."/>
            <person name="Detter J.C."/>
            <person name="Han C."/>
            <person name="Larimer F."/>
            <person name="Land M."/>
            <person name="Hauser L."/>
            <person name="Markowitz V."/>
            <person name="Cheng J.F."/>
            <person name="Hugenholtz P."/>
            <person name="Woyke T."/>
            <person name="Wu D."/>
            <person name="Eisen J.A."/>
        </authorList>
    </citation>
    <scope>NUCLEOTIDE SEQUENCE [LARGE SCALE GENOMIC DNA]</scope>
    <source>
        <strain evidence="3">ATCC 33386 / NCTC 11300</strain>
    </source>
</reference>
<protein>
    <submittedName>
        <fullName evidence="2">Glutamine amidotransferase class-I</fullName>
    </submittedName>
</protein>
<dbReference type="EMBL" id="CP001739">
    <property type="protein sequence ID" value="ACZ09187.1"/>
    <property type="molecule type" value="Genomic_DNA"/>
</dbReference>
<dbReference type="InterPro" id="IPR044992">
    <property type="entry name" value="ChyE-like"/>
</dbReference>
<dbReference type="Gene3D" id="3.40.50.880">
    <property type="match status" value="1"/>
</dbReference>
<evidence type="ECO:0000313" key="2">
    <source>
        <dbReference type="EMBL" id="ACZ09187.1"/>
    </source>
</evidence>
<dbReference type="HOGENOM" id="CLU_054974_3_3_0"/>
<proteinExistence type="predicted"/>
<dbReference type="RefSeq" id="WP_012861781.1">
    <property type="nucleotide sequence ID" value="NC_013517.1"/>
</dbReference>
<keyword evidence="2" id="KW-0315">Glutamine amidotransferase</keyword>
<name>D1AL44_SEBTE</name>